<accession>A0A853BL16</accession>
<comment type="caution">
    <text evidence="1">The sequence shown here is derived from an EMBL/GenBank/DDBJ whole genome shotgun (WGS) entry which is preliminary data.</text>
</comment>
<name>A0A853BL16_9ACTN</name>
<gene>
    <name evidence="1" type="ORF">HNR12_002200</name>
</gene>
<dbReference type="RefSeq" id="WP_179767371.1">
    <property type="nucleotide sequence ID" value="NZ_JACCFO010000001.1"/>
</dbReference>
<reference evidence="1 2" key="1">
    <citation type="submission" date="2020-07" db="EMBL/GenBank/DDBJ databases">
        <title>Sequencing the genomes of 1000 actinobacteria strains.</title>
        <authorList>
            <person name="Klenk H.-P."/>
        </authorList>
    </citation>
    <scope>NUCLEOTIDE SEQUENCE [LARGE SCALE GENOMIC DNA]</scope>
    <source>
        <strain evidence="1 2">DSM 45927</strain>
    </source>
</reference>
<protein>
    <submittedName>
        <fullName evidence="1">Uncharacterized protein</fullName>
    </submittedName>
</protein>
<dbReference type="EMBL" id="JACCFO010000001">
    <property type="protein sequence ID" value="NYI95923.1"/>
    <property type="molecule type" value="Genomic_DNA"/>
</dbReference>
<dbReference type="AlphaFoldDB" id="A0A853BL16"/>
<sequence length="49" mass="5296">MNSATALRPDQRVIHVDMGEVVVTRVEGDRVTVADETGDTVQVPADEIC</sequence>
<evidence type="ECO:0000313" key="2">
    <source>
        <dbReference type="Proteomes" id="UP000575985"/>
    </source>
</evidence>
<organism evidence="1 2">
    <name type="scientific">Streptomonospora nanhaiensis</name>
    <dbReference type="NCBI Taxonomy" id="1323731"/>
    <lineage>
        <taxon>Bacteria</taxon>
        <taxon>Bacillati</taxon>
        <taxon>Actinomycetota</taxon>
        <taxon>Actinomycetes</taxon>
        <taxon>Streptosporangiales</taxon>
        <taxon>Nocardiopsidaceae</taxon>
        <taxon>Streptomonospora</taxon>
    </lineage>
</organism>
<keyword evidence="2" id="KW-1185">Reference proteome</keyword>
<dbReference type="Proteomes" id="UP000575985">
    <property type="component" value="Unassembled WGS sequence"/>
</dbReference>
<evidence type="ECO:0000313" key="1">
    <source>
        <dbReference type="EMBL" id="NYI95923.1"/>
    </source>
</evidence>
<proteinExistence type="predicted"/>